<dbReference type="RefSeq" id="WP_207251942.1">
    <property type="nucleotide sequence ID" value="NZ_JAFMPM010000008.1"/>
</dbReference>
<dbReference type="AlphaFoldDB" id="A0A8B0SP19"/>
<evidence type="ECO:0000313" key="2">
    <source>
        <dbReference type="EMBL" id="QTX12674.1"/>
    </source>
</evidence>
<dbReference type="InterPro" id="IPR036597">
    <property type="entry name" value="Fido-like_dom_sf"/>
</dbReference>
<dbReference type="Gene3D" id="1.10.3290.10">
    <property type="entry name" value="Fido-like domain"/>
    <property type="match status" value="1"/>
</dbReference>
<evidence type="ECO:0000313" key="3">
    <source>
        <dbReference type="Proteomes" id="UP000664466"/>
    </source>
</evidence>
<proteinExistence type="predicted"/>
<reference evidence="2" key="2">
    <citation type="submission" date="2021-04" db="EMBL/GenBank/DDBJ databases">
        <title>Complete Genome and methylome analysis of Thiothrix fructosivorans ATCC 49748.</title>
        <authorList>
            <person name="Fomenkov A."/>
            <person name="Sun L."/>
            <person name="Vincze T."/>
            <person name="Grabovich M.Y."/>
            <person name="Roberts R.J."/>
        </authorList>
    </citation>
    <scope>NUCLEOTIDE SEQUENCE</scope>
    <source>
        <strain evidence="2">ATCC 49748</strain>
    </source>
</reference>
<dbReference type="EMBL" id="CP072748">
    <property type="protein sequence ID" value="QTX12674.1"/>
    <property type="molecule type" value="Genomic_DNA"/>
</dbReference>
<organism evidence="2">
    <name type="scientific">Thiothrix fructosivorans</name>
    <dbReference type="NCBI Taxonomy" id="111770"/>
    <lineage>
        <taxon>Bacteria</taxon>
        <taxon>Pseudomonadati</taxon>
        <taxon>Pseudomonadota</taxon>
        <taxon>Gammaproteobacteria</taxon>
        <taxon>Thiotrichales</taxon>
        <taxon>Thiotrichaceae</taxon>
        <taxon>Thiothrix</taxon>
    </lineage>
</organism>
<accession>A0A8B0SP19</accession>
<keyword evidence="3" id="KW-1185">Reference proteome</keyword>
<dbReference type="EMBL" id="JAFMPM010000008">
    <property type="protein sequence ID" value="MBO0614192.1"/>
    <property type="molecule type" value="Genomic_DNA"/>
</dbReference>
<sequence>MTIVQDREEIPTLMEPLRLSESSRHRAALSDLALELAMQAASFRSSLPKVIHAALADLVRSMNCYYSNLIEGHHTHPVDIERALHNDYSLNPEKRNLQLEAKAHICGSASSFIVDSPIFGW</sequence>
<evidence type="ECO:0000313" key="1">
    <source>
        <dbReference type="EMBL" id="MBO0614192.1"/>
    </source>
</evidence>
<protein>
    <submittedName>
        <fullName evidence="2">Uncharacterized protein</fullName>
    </submittedName>
</protein>
<name>A0A8B0SP19_9GAMM</name>
<gene>
    <name evidence="2" type="ORF">J1836_010265</name>
    <name evidence="1" type="ORF">J1836_14885</name>
</gene>
<dbReference type="Proteomes" id="UP000664466">
    <property type="component" value="Unassembled WGS sequence"/>
</dbReference>
<reference evidence="1 3" key="1">
    <citation type="submission" date="2021-03" db="EMBL/GenBank/DDBJ databases">
        <title>Draft genome and methylome analysis of Thiotrix fructosivoruns ATCC 49748.</title>
        <authorList>
            <person name="Fomenkov A."/>
            <person name="Grabovich M.Y."/>
            <person name="Roberts R.J."/>
        </authorList>
    </citation>
    <scope>NUCLEOTIDE SEQUENCE [LARGE SCALE GENOMIC DNA]</scope>
    <source>
        <strain evidence="1 3">ATCC 49748</strain>
    </source>
</reference>